<dbReference type="Gene3D" id="1.25.70.10">
    <property type="entry name" value="Transcription termination factor 3, mitochondrial"/>
    <property type="match status" value="1"/>
</dbReference>
<dbReference type="PANTHER" id="PTHR15437">
    <property type="entry name" value="TRANSCRIPTION TERMINATION FACTOR, MITOCHONDRIAL"/>
    <property type="match status" value="1"/>
</dbReference>
<dbReference type="EMBL" id="OU963896">
    <property type="protein sequence ID" value="CAH0404727.1"/>
    <property type="molecule type" value="Genomic_DNA"/>
</dbReference>
<name>A0ABN8BDR3_CHISP</name>
<accession>A0ABN8BDR3</accession>
<reference evidence="3" key="1">
    <citation type="submission" date="2021-12" db="EMBL/GenBank/DDBJ databases">
        <authorList>
            <person name="King R."/>
        </authorList>
    </citation>
    <scope>NUCLEOTIDE SEQUENCE</scope>
</reference>
<gene>
    <name evidence="3" type="ORF">CHILSU_LOCUS8071</name>
</gene>
<proteinExistence type="inferred from homology"/>
<keyword evidence="4" id="KW-1185">Reference proteome</keyword>
<dbReference type="Pfam" id="PF02536">
    <property type="entry name" value="mTERF"/>
    <property type="match status" value="1"/>
</dbReference>
<evidence type="ECO:0000256" key="2">
    <source>
        <dbReference type="ARBA" id="ARBA00022946"/>
    </source>
</evidence>
<evidence type="ECO:0000256" key="1">
    <source>
        <dbReference type="ARBA" id="ARBA00007692"/>
    </source>
</evidence>
<evidence type="ECO:0000313" key="4">
    <source>
        <dbReference type="Proteomes" id="UP001153292"/>
    </source>
</evidence>
<protein>
    <recommendedName>
        <fullName evidence="5">Transcription termination factor, mitochondrial</fullName>
    </recommendedName>
</protein>
<dbReference type="Proteomes" id="UP001153292">
    <property type="component" value="Chromosome 3"/>
</dbReference>
<organism evidence="3 4">
    <name type="scientific">Chilo suppressalis</name>
    <name type="common">Asiatic rice borer moth</name>
    <dbReference type="NCBI Taxonomy" id="168631"/>
    <lineage>
        <taxon>Eukaryota</taxon>
        <taxon>Metazoa</taxon>
        <taxon>Ecdysozoa</taxon>
        <taxon>Arthropoda</taxon>
        <taxon>Hexapoda</taxon>
        <taxon>Insecta</taxon>
        <taxon>Pterygota</taxon>
        <taxon>Neoptera</taxon>
        <taxon>Endopterygota</taxon>
        <taxon>Lepidoptera</taxon>
        <taxon>Glossata</taxon>
        <taxon>Ditrysia</taxon>
        <taxon>Pyraloidea</taxon>
        <taxon>Crambidae</taxon>
        <taxon>Crambinae</taxon>
        <taxon>Chilo</taxon>
    </lineage>
</organism>
<dbReference type="InterPro" id="IPR038538">
    <property type="entry name" value="MTERF_sf"/>
</dbReference>
<comment type="similarity">
    <text evidence="1">Belongs to the mTERF family.</text>
</comment>
<dbReference type="InterPro" id="IPR003690">
    <property type="entry name" value="MTERF"/>
</dbReference>
<evidence type="ECO:0000313" key="3">
    <source>
        <dbReference type="EMBL" id="CAH0404727.1"/>
    </source>
</evidence>
<sequence length="344" mass="40208">MSILLKYTFSFGTAMILIRFTYSLVKPLCTTVCKQSIFAYQKCNFHSLALKQTFYIKNKICFRTCLTTTSQETDKSNYTVKEQIITKMNFQSTEHAIAFYKLPIKTLLHLYNVTRNDEKHGYCKNRLYYVSSKLKCPPSLLSKYVAKRTFIYSLSFDWLEKSLNVLLEMGVSCDRIIRDLWVLKYKAETIQERLKRVKAMGIDNMYPWMVRCSEDILNRHVSISQETTHILGNNENIHTYLARRLNTTVEDVEEMCIKTPALKTIRAIKVKHFLDYLISEGITPEDIAKKPRILAASQKTVKKRVDKLRQLGFQAINLNILCRSKKHFKKFCDAFEISTKNSFD</sequence>
<dbReference type="PANTHER" id="PTHR15437:SF6">
    <property type="entry name" value="TRANSCRIPTION TERMINATION FACTOR, MITOCHONDRIAL"/>
    <property type="match status" value="1"/>
</dbReference>
<dbReference type="SMART" id="SM00733">
    <property type="entry name" value="Mterf"/>
    <property type="match status" value="4"/>
</dbReference>
<keyword evidence="2" id="KW-0809">Transit peptide</keyword>
<dbReference type="CDD" id="cd01671">
    <property type="entry name" value="CARD"/>
    <property type="match status" value="1"/>
</dbReference>
<evidence type="ECO:0008006" key="5">
    <source>
        <dbReference type="Google" id="ProtNLM"/>
    </source>
</evidence>